<dbReference type="EMBL" id="CP117880">
    <property type="protein sequence ID" value="WDF66831.1"/>
    <property type="molecule type" value="Genomic_DNA"/>
</dbReference>
<dbReference type="SUPFAM" id="SSF46689">
    <property type="entry name" value="Homeodomain-like"/>
    <property type="match status" value="1"/>
</dbReference>
<dbReference type="SMART" id="SM00342">
    <property type="entry name" value="HTH_ARAC"/>
    <property type="match status" value="1"/>
</dbReference>
<feature type="domain" description="HTH araC/xylS-type" evidence="4">
    <location>
        <begin position="145"/>
        <end position="228"/>
    </location>
</feature>
<keyword evidence="6" id="KW-1185">Reference proteome</keyword>
<dbReference type="Gene3D" id="1.10.10.60">
    <property type="entry name" value="Homeodomain-like"/>
    <property type="match status" value="1"/>
</dbReference>
<evidence type="ECO:0000313" key="5">
    <source>
        <dbReference type="EMBL" id="WDF66831.1"/>
    </source>
</evidence>
<evidence type="ECO:0000313" key="6">
    <source>
        <dbReference type="Proteomes" id="UP001221558"/>
    </source>
</evidence>
<evidence type="ECO:0000256" key="3">
    <source>
        <dbReference type="ARBA" id="ARBA00023163"/>
    </source>
</evidence>
<dbReference type="InterPro" id="IPR009057">
    <property type="entry name" value="Homeodomain-like_sf"/>
</dbReference>
<accession>A0ABY7WAZ1</accession>
<dbReference type="InterPro" id="IPR020449">
    <property type="entry name" value="Tscrpt_reg_AraC-type_HTH"/>
</dbReference>
<organism evidence="5 6">
    <name type="scientific">Sphingobacterium oryzagri</name>
    <dbReference type="NCBI Taxonomy" id="3025669"/>
    <lineage>
        <taxon>Bacteria</taxon>
        <taxon>Pseudomonadati</taxon>
        <taxon>Bacteroidota</taxon>
        <taxon>Sphingobacteriia</taxon>
        <taxon>Sphingobacteriales</taxon>
        <taxon>Sphingobacteriaceae</taxon>
        <taxon>Sphingobacterium</taxon>
    </lineage>
</organism>
<dbReference type="Proteomes" id="UP001221558">
    <property type="component" value="Chromosome"/>
</dbReference>
<dbReference type="RefSeq" id="WP_274265571.1">
    <property type="nucleotide sequence ID" value="NZ_CP117880.1"/>
</dbReference>
<sequence>MRGINLFFGTPHIPYSWENIDKINSYSCLFTEEFLKTNNNSESLQQSPLFKIGGTPIFTLTEEMAQPIIDIMHKMIDTYSSTYVYKDDLARNYINLIIHEALQWEPAQHYSQQSNAAARTTALFMDLLERQFPIESPDRPLQLRTANDFSERLSIHMNHLNRSIKEHTGKSTSAHIAERMVIEAKALLKHTTWSVSEIAFSLGFEYPTYFNNHFKKHTGISPSAFRSLNFPERNQH</sequence>
<evidence type="ECO:0000256" key="2">
    <source>
        <dbReference type="ARBA" id="ARBA00023125"/>
    </source>
</evidence>
<dbReference type="Pfam" id="PF12833">
    <property type="entry name" value="HTH_18"/>
    <property type="match status" value="1"/>
</dbReference>
<dbReference type="InterPro" id="IPR018060">
    <property type="entry name" value="HTH_AraC"/>
</dbReference>
<dbReference type="PRINTS" id="PR00032">
    <property type="entry name" value="HTHARAC"/>
</dbReference>
<dbReference type="PROSITE" id="PS01124">
    <property type="entry name" value="HTH_ARAC_FAMILY_2"/>
    <property type="match status" value="1"/>
</dbReference>
<dbReference type="PANTHER" id="PTHR43280:SF32">
    <property type="entry name" value="TRANSCRIPTIONAL REGULATORY PROTEIN"/>
    <property type="match status" value="1"/>
</dbReference>
<gene>
    <name evidence="5" type="ORF">PQ465_10995</name>
</gene>
<evidence type="ECO:0000256" key="1">
    <source>
        <dbReference type="ARBA" id="ARBA00023015"/>
    </source>
</evidence>
<protein>
    <submittedName>
        <fullName evidence="5">Helix-turn-helix domain-containing protein</fullName>
    </submittedName>
</protein>
<keyword evidence="2" id="KW-0238">DNA-binding</keyword>
<proteinExistence type="predicted"/>
<dbReference type="PANTHER" id="PTHR43280">
    <property type="entry name" value="ARAC-FAMILY TRANSCRIPTIONAL REGULATOR"/>
    <property type="match status" value="1"/>
</dbReference>
<keyword evidence="3" id="KW-0804">Transcription</keyword>
<keyword evidence="1" id="KW-0805">Transcription regulation</keyword>
<reference evidence="5 6" key="1">
    <citation type="submission" date="2023-02" db="EMBL/GenBank/DDBJ databases">
        <title>Genome sequence of Sphingobacterium sp. KACC 22765.</title>
        <authorList>
            <person name="Kim S."/>
            <person name="Heo J."/>
            <person name="Kwon S.-W."/>
        </authorList>
    </citation>
    <scope>NUCLEOTIDE SEQUENCE [LARGE SCALE GENOMIC DNA]</scope>
    <source>
        <strain evidence="5 6">KACC 22765</strain>
    </source>
</reference>
<evidence type="ECO:0000259" key="4">
    <source>
        <dbReference type="PROSITE" id="PS01124"/>
    </source>
</evidence>
<name>A0ABY7WAZ1_9SPHI</name>